<evidence type="ECO:0008006" key="3">
    <source>
        <dbReference type="Google" id="ProtNLM"/>
    </source>
</evidence>
<sequence length="135" mass="15964">MPKIKVEKQMNLEELIKYAKETSLKRRVFKCRHKNGEVVFDTEGKFCSHGWISEDDTFTVEDEIEVTENTILPYLVQVVEEETIKPRKHIYQHRYASINEIIQKETPVLTKILSFHILKVDGTMILLWRNGEMVE</sequence>
<keyword evidence="2" id="KW-1185">Reference proteome</keyword>
<dbReference type="GeneID" id="58051516"/>
<dbReference type="EMBL" id="AP018586">
    <property type="protein sequence ID" value="BBD92824.1"/>
    <property type="molecule type" value="Genomic_DNA"/>
</dbReference>
<protein>
    <recommendedName>
        <fullName evidence="3">Phage PVL protein</fullName>
    </recommendedName>
</protein>
<reference evidence="1 2" key="1">
    <citation type="submission" date="2018-05" db="EMBL/GenBank/DDBJ databases">
        <title>Complete genome sequencing of three human clinical isolates of Staphylococcus caprae reveals virulence factors similar to those of S. epidermidis and S. capitis.</title>
        <authorList>
            <person name="Watanabe S."/>
            <person name="Cui L."/>
        </authorList>
    </citation>
    <scope>NUCLEOTIDE SEQUENCE [LARGE SCALE GENOMIC DNA]</scope>
    <source>
        <strain evidence="1 2">JMUB590</strain>
    </source>
</reference>
<evidence type="ECO:0000313" key="2">
    <source>
        <dbReference type="Proteomes" id="UP000274772"/>
    </source>
</evidence>
<dbReference type="Proteomes" id="UP000274772">
    <property type="component" value="Chromosome"/>
</dbReference>
<gene>
    <name evidence="1" type="ORF">JMUB590_1767</name>
</gene>
<name>A0ABM7FTJ3_9STAP</name>
<dbReference type="RefSeq" id="WP_002442319.1">
    <property type="nucleotide sequence ID" value="NZ_AP018586.1"/>
</dbReference>
<evidence type="ECO:0000313" key="1">
    <source>
        <dbReference type="EMBL" id="BBD92824.1"/>
    </source>
</evidence>
<proteinExistence type="predicted"/>
<organism evidence="1 2">
    <name type="scientific">Staphylococcus caprae</name>
    <dbReference type="NCBI Taxonomy" id="29380"/>
    <lineage>
        <taxon>Bacteria</taxon>
        <taxon>Bacillati</taxon>
        <taxon>Bacillota</taxon>
        <taxon>Bacilli</taxon>
        <taxon>Bacillales</taxon>
        <taxon>Staphylococcaceae</taxon>
        <taxon>Staphylococcus</taxon>
    </lineage>
</organism>
<accession>A0ABM7FTJ3</accession>